<dbReference type="Gene3D" id="3.80.10.10">
    <property type="entry name" value="Ribonuclease Inhibitor"/>
    <property type="match status" value="1"/>
</dbReference>
<proteinExistence type="predicted"/>
<name>A0A2U1MA89_ARTAN</name>
<dbReference type="Proteomes" id="UP000245207">
    <property type="component" value="Unassembled WGS sequence"/>
</dbReference>
<dbReference type="AlphaFoldDB" id="A0A2U1MA89"/>
<dbReference type="OrthoDB" id="851744at2759"/>
<evidence type="ECO:0000313" key="1">
    <source>
        <dbReference type="EMBL" id="PWA58165.1"/>
    </source>
</evidence>
<reference evidence="1 2" key="1">
    <citation type="journal article" date="2018" name="Mol. Plant">
        <title>The genome of Artemisia annua provides insight into the evolution of Asteraceae family and artemisinin biosynthesis.</title>
        <authorList>
            <person name="Shen Q."/>
            <person name="Zhang L."/>
            <person name="Liao Z."/>
            <person name="Wang S."/>
            <person name="Yan T."/>
            <person name="Shi P."/>
            <person name="Liu M."/>
            <person name="Fu X."/>
            <person name="Pan Q."/>
            <person name="Wang Y."/>
            <person name="Lv Z."/>
            <person name="Lu X."/>
            <person name="Zhang F."/>
            <person name="Jiang W."/>
            <person name="Ma Y."/>
            <person name="Chen M."/>
            <person name="Hao X."/>
            <person name="Li L."/>
            <person name="Tang Y."/>
            <person name="Lv G."/>
            <person name="Zhou Y."/>
            <person name="Sun X."/>
            <person name="Brodelius P.E."/>
            <person name="Rose J.K.C."/>
            <person name="Tang K."/>
        </authorList>
    </citation>
    <scope>NUCLEOTIDE SEQUENCE [LARGE SCALE GENOMIC DNA]</scope>
    <source>
        <strain evidence="2">cv. Huhao1</strain>
        <tissue evidence="1">Leaf</tissue>
    </source>
</reference>
<comment type="caution">
    <text evidence="1">The sequence shown here is derived from an EMBL/GenBank/DDBJ whole genome shotgun (WGS) entry which is preliminary data.</text>
</comment>
<gene>
    <name evidence="1" type="ORF">CTI12_AA401540</name>
</gene>
<organism evidence="1 2">
    <name type="scientific">Artemisia annua</name>
    <name type="common">Sweet wormwood</name>
    <dbReference type="NCBI Taxonomy" id="35608"/>
    <lineage>
        <taxon>Eukaryota</taxon>
        <taxon>Viridiplantae</taxon>
        <taxon>Streptophyta</taxon>
        <taxon>Embryophyta</taxon>
        <taxon>Tracheophyta</taxon>
        <taxon>Spermatophyta</taxon>
        <taxon>Magnoliopsida</taxon>
        <taxon>eudicotyledons</taxon>
        <taxon>Gunneridae</taxon>
        <taxon>Pentapetalae</taxon>
        <taxon>asterids</taxon>
        <taxon>campanulids</taxon>
        <taxon>Asterales</taxon>
        <taxon>Asteraceae</taxon>
        <taxon>Asteroideae</taxon>
        <taxon>Anthemideae</taxon>
        <taxon>Artemisiinae</taxon>
        <taxon>Artemisia</taxon>
    </lineage>
</organism>
<accession>A0A2U1MA89</accession>
<sequence>MSFYFKKLRFSDNNEEGVESIDIEAPNLCECFLTVREWGGATSTTLGSCKQLRTLYLNGSFFLTSTEFYDFLSNFPFLENLSLCIDNRHDSLAVSSPSLRNFWLYDDCDLEEIEFNTSNLLLFKYINAWDCGIGGFAIKIGSGELKTCMECHNIYKVDTLWLLKISQFLQKANSFKILRLINLYGRVIA</sequence>
<dbReference type="SUPFAM" id="SSF52047">
    <property type="entry name" value="RNI-like"/>
    <property type="match status" value="1"/>
</dbReference>
<evidence type="ECO:0000313" key="2">
    <source>
        <dbReference type="Proteomes" id="UP000245207"/>
    </source>
</evidence>
<keyword evidence="2" id="KW-1185">Reference proteome</keyword>
<dbReference type="InterPro" id="IPR032675">
    <property type="entry name" value="LRR_dom_sf"/>
</dbReference>
<dbReference type="EMBL" id="PKPP01005977">
    <property type="protein sequence ID" value="PWA58165.1"/>
    <property type="molecule type" value="Genomic_DNA"/>
</dbReference>
<protein>
    <submittedName>
        <fullName evidence="1">F-box domain, Leucine-rich repeat domain, L domain-like protein</fullName>
    </submittedName>
</protein>